<dbReference type="InterPro" id="IPR018957">
    <property type="entry name" value="Znf_C3HC4_RING-type"/>
</dbReference>
<feature type="compositionally biased region" description="Polar residues" evidence="10">
    <location>
        <begin position="887"/>
        <end position="897"/>
    </location>
</feature>
<dbReference type="PROSITE" id="PS00518">
    <property type="entry name" value="ZF_RING_1"/>
    <property type="match status" value="1"/>
</dbReference>
<dbReference type="PANTHER" id="PTHR16079">
    <property type="entry name" value="UBIQUITIN LIGASE PROTEIN CHFR"/>
    <property type="match status" value="1"/>
</dbReference>
<organism evidence="12 13">
    <name type="scientific">Serendipita vermifera MAFF 305830</name>
    <dbReference type="NCBI Taxonomy" id="933852"/>
    <lineage>
        <taxon>Eukaryota</taxon>
        <taxon>Fungi</taxon>
        <taxon>Dikarya</taxon>
        <taxon>Basidiomycota</taxon>
        <taxon>Agaricomycotina</taxon>
        <taxon>Agaricomycetes</taxon>
        <taxon>Sebacinales</taxon>
        <taxon>Serendipitaceae</taxon>
        <taxon>Serendipita</taxon>
    </lineage>
</organism>
<feature type="compositionally biased region" description="Polar residues" evidence="10">
    <location>
        <begin position="795"/>
        <end position="806"/>
    </location>
</feature>
<evidence type="ECO:0000256" key="8">
    <source>
        <dbReference type="ARBA" id="ARBA00023306"/>
    </source>
</evidence>
<feature type="domain" description="RING-type" evidence="11">
    <location>
        <begin position="135"/>
        <end position="175"/>
    </location>
</feature>
<dbReference type="Proteomes" id="UP000054097">
    <property type="component" value="Unassembled WGS sequence"/>
</dbReference>
<dbReference type="AlphaFoldDB" id="A0A0C2WG54"/>
<dbReference type="Pfam" id="PF00097">
    <property type="entry name" value="zf-C3HC4"/>
    <property type="match status" value="1"/>
</dbReference>
<keyword evidence="7" id="KW-0539">Nucleus</keyword>
<feature type="compositionally biased region" description="Low complexity" evidence="10">
    <location>
        <begin position="465"/>
        <end position="484"/>
    </location>
</feature>
<protein>
    <recommendedName>
        <fullName evidence="11">RING-type domain-containing protein</fullName>
    </recommendedName>
</protein>
<comment type="subcellular location">
    <subcellularLocation>
        <location evidence="1">Nucleus</location>
        <location evidence="1">PML body</location>
    </subcellularLocation>
</comment>
<feature type="compositionally biased region" description="Polar residues" evidence="10">
    <location>
        <begin position="751"/>
        <end position="760"/>
    </location>
</feature>
<feature type="compositionally biased region" description="Low complexity" evidence="10">
    <location>
        <begin position="412"/>
        <end position="436"/>
    </location>
</feature>
<feature type="region of interest" description="Disordered" evidence="10">
    <location>
        <begin position="537"/>
        <end position="608"/>
    </location>
</feature>
<feature type="compositionally biased region" description="Low complexity" evidence="10">
    <location>
        <begin position="831"/>
        <end position="840"/>
    </location>
</feature>
<feature type="region of interest" description="Disordered" evidence="10">
    <location>
        <begin position="865"/>
        <end position="897"/>
    </location>
</feature>
<keyword evidence="2" id="KW-0808">Transferase</keyword>
<dbReference type="Pfam" id="PF17979">
    <property type="entry name" value="zf-CRD"/>
    <property type="match status" value="1"/>
</dbReference>
<evidence type="ECO:0000256" key="7">
    <source>
        <dbReference type="ARBA" id="ARBA00023242"/>
    </source>
</evidence>
<feature type="region of interest" description="Disordered" evidence="10">
    <location>
        <begin position="695"/>
        <end position="842"/>
    </location>
</feature>
<keyword evidence="4 9" id="KW-0863">Zinc-finger</keyword>
<dbReference type="Gene3D" id="3.30.40.10">
    <property type="entry name" value="Zinc/RING finger domain, C3HC4 (zinc finger)"/>
    <property type="match status" value="1"/>
</dbReference>
<dbReference type="InterPro" id="IPR013083">
    <property type="entry name" value="Znf_RING/FYVE/PHD"/>
</dbReference>
<evidence type="ECO:0000313" key="12">
    <source>
        <dbReference type="EMBL" id="KIM25403.1"/>
    </source>
</evidence>
<name>A0A0C2WG54_SERVB</name>
<dbReference type="InterPro" id="IPR052256">
    <property type="entry name" value="E3_ubiquitin-ligase_CHFR"/>
</dbReference>
<dbReference type="InterPro" id="IPR001841">
    <property type="entry name" value="Znf_RING"/>
</dbReference>
<dbReference type="GO" id="GO:0008270">
    <property type="term" value="F:zinc ion binding"/>
    <property type="evidence" value="ECO:0007669"/>
    <property type="project" value="UniProtKB-KW"/>
</dbReference>
<evidence type="ECO:0000259" key="11">
    <source>
        <dbReference type="PROSITE" id="PS50089"/>
    </source>
</evidence>
<dbReference type="OrthoDB" id="1305878at2759"/>
<keyword evidence="8" id="KW-0131">Cell cycle</keyword>
<dbReference type="InterPro" id="IPR040909">
    <property type="entry name" value="CHFR_Znf-CRD"/>
</dbReference>
<evidence type="ECO:0000256" key="10">
    <source>
        <dbReference type="SAM" id="MobiDB-lite"/>
    </source>
</evidence>
<evidence type="ECO:0000256" key="2">
    <source>
        <dbReference type="ARBA" id="ARBA00022679"/>
    </source>
</evidence>
<dbReference type="HOGENOM" id="CLU_015200_0_0_1"/>
<evidence type="ECO:0000256" key="3">
    <source>
        <dbReference type="ARBA" id="ARBA00022723"/>
    </source>
</evidence>
<dbReference type="SUPFAM" id="SSF57850">
    <property type="entry name" value="RING/U-box"/>
    <property type="match status" value="1"/>
</dbReference>
<feature type="region of interest" description="Disordered" evidence="10">
    <location>
        <begin position="405"/>
        <end position="498"/>
    </location>
</feature>
<evidence type="ECO:0000256" key="9">
    <source>
        <dbReference type="PROSITE-ProRule" id="PRU00175"/>
    </source>
</evidence>
<proteinExistence type="predicted"/>
<dbReference type="GO" id="GO:0004842">
    <property type="term" value="F:ubiquitin-protein transferase activity"/>
    <property type="evidence" value="ECO:0007669"/>
    <property type="project" value="TreeGrafter"/>
</dbReference>
<keyword evidence="13" id="KW-1185">Reference proteome</keyword>
<reference evidence="12 13" key="1">
    <citation type="submission" date="2014-04" db="EMBL/GenBank/DDBJ databases">
        <authorList>
            <consortium name="DOE Joint Genome Institute"/>
            <person name="Kuo A."/>
            <person name="Zuccaro A."/>
            <person name="Kohler A."/>
            <person name="Nagy L.G."/>
            <person name="Floudas D."/>
            <person name="Copeland A."/>
            <person name="Barry K.W."/>
            <person name="Cichocki N."/>
            <person name="Veneault-Fourrey C."/>
            <person name="LaButti K."/>
            <person name="Lindquist E.A."/>
            <person name="Lipzen A."/>
            <person name="Lundell T."/>
            <person name="Morin E."/>
            <person name="Murat C."/>
            <person name="Sun H."/>
            <person name="Tunlid A."/>
            <person name="Henrissat B."/>
            <person name="Grigoriev I.V."/>
            <person name="Hibbett D.S."/>
            <person name="Martin F."/>
            <person name="Nordberg H.P."/>
            <person name="Cantor M.N."/>
            <person name="Hua S.X."/>
        </authorList>
    </citation>
    <scope>NUCLEOTIDE SEQUENCE [LARGE SCALE GENOMIC DNA]</scope>
    <source>
        <strain evidence="12 13">MAFF 305830</strain>
    </source>
</reference>
<keyword evidence="3" id="KW-0479">Metal-binding</keyword>
<evidence type="ECO:0000256" key="5">
    <source>
        <dbReference type="ARBA" id="ARBA00022786"/>
    </source>
</evidence>
<reference evidence="13" key="2">
    <citation type="submission" date="2015-01" db="EMBL/GenBank/DDBJ databases">
        <title>Evolutionary Origins and Diversification of the Mycorrhizal Mutualists.</title>
        <authorList>
            <consortium name="DOE Joint Genome Institute"/>
            <consortium name="Mycorrhizal Genomics Consortium"/>
            <person name="Kohler A."/>
            <person name="Kuo A."/>
            <person name="Nagy L.G."/>
            <person name="Floudas D."/>
            <person name="Copeland A."/>
            <person name="Barry K.W."/>
            <person name="Cichocki N."/>
            <person name="Veneault-Fourrey C."/>
            <person name="LaButti K."/>
            <person name="Lindquist E.A."/>
            <person name="Lipzen A."/>
            <person name="Lundell T."/>
            <person name="Morin E."/>
            <person name="Murat C."/>
            <person name="Riley R."/>
            <person name="Ohm R."/>
            <person name="Sun H."/>
            <person name="Tunlid A."/>
            <person name="Henrissat B."/>
            <person name="Grigoriev I.V."/>
            <person name="Hibbett D.S."/>
            <person name="Martin F."/>
        </authorList>
    </citation>
    <scope>NUCLEOTIDE SEQUENCE [LARGE SCALE GENOMIC DNA]</scope>
    <source>
        <strain evidence="13">MAFF 305830</strain>
    </source>
</reference>
<keyword evidence="5" id="KW-0833">Ubl conjugation pathway</keyword>
<evidence type="ECO:0000256" key="4">
    <source>
        <dbReference type="ARBA" id="ARBA00022771"/>
    </source>
</evidence>
<dbReference type="GO" id="GO:0006511">
    <property type="term" value="P:ubiquitin-dependent protein catabolic process"/>
    <property type="evidence" value="ECO:0007669"/>
    <property type="project" value="TreeGrafter"/>
</dbReference>
<feature type="compositionally biased region" description="Basic and acidic residues" evidence="10">
    <location>
        <begin position="75"/>
        <end position="89"/>
    </location>
</feature>
<evidence type="ECO:0000256" key="1">
    <source>
        <dbReference type="ARBA" id="ARBA00004322"/>
    </source>
</evidence>
<dbReference type="EMBL" id="KN824314">
    <property type="protein sequence ID" value="KIM25403.1"/>
    <property type="molecule type" value="Genomic_DNA"/>
</dbReference>
<sequence>MEVESEPSEPVTTIDNVSASPAPASILPSAISTETTAATASSSQIASASAANSPATSTRSLKRSADMMEDDDNELNNHDTDQAAEDRQDTKRKRRSVEPEEPSENPVASTSKQEVVGDGTNAAKLVEEMGIELTCGCCTEMCYNPVIVLPCQHYYCGSCYTLWTRNGGVNCPSCRSAVTSIIPSRAIQSLIEVYLRAVPSRERLPREKEQADEIYVAGQSIRVPTPRPRSPEITAPQDNEAYYHPCPHCASPNDFNWSCPVPIISPTVNLTLATLLTAPVFPVGHARCGSCEHIHATRAPTSSKCDFCSLSFCGLVVPTRCHAKRVREQKPIGMDSLMDILGNPEVYEAFGVNAVEFDYLLDHLTSKEISPRQIYSEIVEPLASALDGWRPLLDKGLFPMVTEAERAPPARSNSNDSPPQEQSSSQSASPETAVEEPAPPETQPSSDNDQVMIDAVPETARETEPSTAAPSSSEAVPTSTTTETQNLNDVPPPDTSVQAVAEVTIVRPPTPIVVPERVPTPPIPEPTLDLLPVDVEIEQQPPSSTPAVVTETPELPAVIPQDSIPVSENTRNEEDDDEGDGSSSDRSASPPPVRSGDESTQTVDAVAVAAGAESTDAAAAAAAASAPPPRRGPHLHRICRTCAAEVFIWGARAWWIKERAKAVESGELAENVRSRKDCPDLGTCEKEYDNAHAREFNHIPHPPPSASTSGNAAADGQLGDNSDAAEPEQPASNVAETQPAPDAVMEAAPIETTSNGSDSSAPPAERPTSPERPSRAGSVNLSGDNMAVDAPAPIASTSVEGTTDAQLSLLPVNEEGSTGNMSAPELELESPENSIPSNSSGIDALAADTIPVNVDAVDENGEYSEKVLPTTGSHGDVHMVTHEDGETSITSSSVRAA</sequence>
<dbReference type="GO" id="GO:0005634">
    <property type="term" value="C:nucleus"/>
    <property type="evidence" value="ECO:0007669"/>
    <property type="project" value="TreeGrafter"/>
</dbReference>
<dbReference type="STRING" id="933852.A0A0C2WG54"/>
<feature type="compositionally biased region" description="Basic and acidic residues" evidence="10">
    <location>
        <begin position="875"/>
        <end position="885"/>
    </location>
</feature>
<gene>
    <name evidence="12" type="ORF">M408DRAFT_331169</name>
</gene>
<evidence type="ECO:0000256" key="6">
    <source>
        <dbReference type="ARBA" id="ARBA00022833"/>
    </source>
</evidence>
<dbReference type="PROSITE" id="PS50089">
    <property type="entry name" value="ZF_RING_2"/>
    <property type="match status" value="1"/>
</dbReference>
<keyword evidence="6" id="KW-0862">Zinc</keyword>
<feature type="compositionally biased region" description="Low complexity" evidence="10">
    <location>
        <begin position="18"/>
        <end position="58"/>
    </location>
</feature>
<feature type="region of interest" description="Disordered" evidence="10">
    <location>
        <begin position="1"/>
        <end position="115"/>
    </location>
</feature>
<dbReference type="InterPro" id="IPR017907">
    <property type="entry name" value="Znf_RING_CS"/>
</dbReference>
<dbReference type="GO" id="GO:0016567">
    <property type="term" value="P:protein ubiquitination"/>
    <property type="evidence" value="ECO:0007669"/>
    <property type="project" value="TreeGrafter"/>
</dbReference>
<accession>A0A0C2WG54</accession>
<dbReference type="PANTHER" id="PTHR16079:SF4">
    <property type="entry name" value="E3 UBIQUITIN-PROTEIN LIGASE CHFR"/>
    <property type="match status" value="1"/>
</dbReference>
<evidence type="ECO:0000313" key="13">
    <source>
        <dbReference type="Proteomes" id="UP000054097"/>
    </source>
</evidence>